<name>A0ACC3TIV9_9ASCO</name>
<proteinExistence type="predicted"/>
<comment type="caution">
    <text evidence="1">The sequence shown here is derived from an EMBL/GenBank/DDBJ whole genome shotgun (WGS) entry which is preliminary data.</text>
</comment>
<sequence length="141" mass="15003">MSETAISYAALILADAEVEITSDKLLSLTKAAGVEVEPIWASLFAKALEGKDIKDLLTNVGAAGSAPAAGAPAAGAAAAEVAEEEAVEEKVEEKEESDDDMGMLLLLVCYDRVLIVTRIRIVRLSGHQKSWVELVIKEKHN</sequence>
<keyword evidence="1" id="KW-0687">Ribonucleoprotein</keyword>
<reference evidence="2" key="1">
    <citation type="journal article" date="2024" name="Front. Bioeng. Biotechnol.">
        <title>Genome-scale model development and genomic sequencing of the oleaginous clade Lipomyces.</title>
        <authorList>
            <person name="Czajka J.J."/>
            <person name="Han Y."/>
            <person name="Kim J."/>
            <person name="Mondo S.J."/>
            <person name="Hofstad B.A."/>
            <person name="Robles A."/>
            <person name="Haridas S."/>
            <person name="Riley R."/>
            <person name="LaButti K."/>
            <person name="Pangilinan J."/>
            <person name="Andreopoulos W."/>
            <person name="Lipzen A."/>
            <person name="Yan J."/>
            <person name="Wang M."/>
            <person name="Ng V."/>
            <person name="Grigoriev I.V."/>
            <person name="Spatafora J.W."/>
            <person name="Magnuson J.K."/>
            <person name="Baker S.E."/>
            <person name="Pomraning K.R."/>
        </authorList>
    </citation>
    <scope>NUCLEOTIDE SEQUENCE [LARGE SCALE GENOMIC DNA]</scope>
    <source>
        <strain evidence="2">CBS 10300</strain>
    </source>
</reference>
<accession>A0ACC3TIV9</accession>
<evidence type="ECO:0000313" key="1">
    <source>
        <dbReference type="EMBL" id="KAK9320802.1"/>
    </source>
</evidence>
<gene>
    <name evidence="1" type="ORF">V1517DRAFT_328342</name>
</gene>
<dbReference type="EMBL" id="MU970116">
    <property type="protein sequence ID" value="KAK9320802.1"/>
    <property type="molecule type" value="Genomic_DNA"/>
</dbReference>
<protein>
    <submittedName>
        <fullName evidence="1">60s acidic ribosomal protein-domain-containing protein</fullName>
    </submittedName>
</protein>
<dbReference type="Proteomes" id="UP001489719">
    <property type="component" value="Unassembled WGS sequence"/>
</dbReference>
<organism evidence="1 2">
    <name type="scientific">Lipomyces orientalis</name>
    <dbReference type="NCBI Taxonomy" id="1233043"/>
    <lineage>
        <taxon>Eukaryota</taxon>
        <taxon>Fungi</taxon>
        <taxon>Dikarya</taxon>
        <taxon>Ascomycota</taxon>
        <taxon>Saccharomycotina</taxon>
        <taxon>Lipomycetes</taxon>
        <taxon>Lipomycetales</taxon>
        <taxon>Lipomycetaceae</taxon>
        <taxon>Lipomyces</taxon>
    </lineage>
</organism>
<evidence type="ECO:0000313" key="2">
    <source>
        <dbReference type="Proteomes" id="UP001489719"/>
    </source>
</evidence>
<keyword evidence="1" id="KW-0689">Ribosomal protein</keyword>
<keyword evidence="2" id="KW-1185">Reference proteome</keyword>